<proteinExistence type="inferred from homology"/>
<dbReference type="EMBL" id="OJIN01000149">
    <property type="protein sequence ID" value="SPD74496.1"/>
    <property type="molecule type" value="Genomic_DNA"/>
</dbReference>
<protein>
    <submittedName>
        <fullName evidence="4">ABC transporter related</fullName>
    </submittedName>
</protein>
<evidence type="ECO:0000313" key="4">
    <source>
        <dbReference type="EMBL" id="SPD74496.1"/>
    </source>
</evidence>
<evidence type="ECO:0000259" key="3">
    <source>
        <dbReference type="Pfam" id="PF13304"/>
    </source>
</evidence>
<sequence length="167" mass="19035">MNQPEILILDEPTIGLDPEQVSEIRRVIKGLSGERTVILSSHILSEVSMICSKVIILNRGQVLAVDTPQNLSRLLQETMVTNARIEGPREEILIRLENVSGVLKIDCRDKISENVFTYRIESDKGTDICAELNTLAFSNRWILREIQPKEMSLEEIFFKVVSKERDI</sequence>
<dbReference type="AlphaFoldDB" id="A0A445MYE1"/>
<dbReference type="InterPro" id="IPR027417">
    <property type="entry name" value="P-loop_NTPase"/>
</dbReference>
<dbReference type="InterPro" id="IPR003959">
    <property type="entry name" value="ATPase_AAA_core"/>
</dbReference>
<evidence type="ECO:0000256" key="1">
    <source>
        <dbReference type="ARBA" id="ARBA00005417"/>
    </source>
</evidence>
<evidence type="ECO:0000256" key="2">
    <source>
        <dbReference type="ARBA" id="ARBA00022448"/>
    </source>
</evidence>
<dbReference type="Pfam" id="PF13304">
    <property type="entry name" value="AAA_21"/>
    <property type="match status" value="1"/>
</dbReference>
<comment type="similarity">
    <text evidence="1">Belongs to the ABC transporter superfamily.</text>
</comment>
<dbReference type="PANTHER" id="PTHR43335">
    <property type="entry name" value="ABC TRANSPORTER, ATP-BINDING PROTEIN"/>
    <property type="match status" value="1"/>
</dbReference>
<reference evidence="4" key="1">
    <citation type="submission" date="2018-01" db="EMBL/GenBank/DDBJ databases">
        <authorList>
            <person name="Regsiter A."/>
            <person name="William W."/>
        </authorList>
    </citation>
    <scope>NUCLEOTIDE SEQUENCE</scope>
    <source>
        <strain evidence="4">TRIP AH-1</strain>
    </source>
</reference>
<name>A0A445MYE1_9BACT</name>
<dbReference type="Gene3D" id="3.40.50.300">
    <property type="entry name" value="P-loop containing nucleotide triphosphate hydrolases"/>
    <property type="match status" value="1"/>
</dbReference>
<keyword evidence="2" id="KW-0813">Transport</keyword>
<dbReference type="SUPFAM" id="SSF52540">
    <property type="entry name" value="P-loop containing nucleoside triphosphate hydrolases"/>
    <property type="match status" value="1"/>
</dbReference>
<organism evidence="4">
    <name type="scientific">uncultured Desulfobacterium sp</name>
    <dbReference type="NCBI Taxonomy" id="201089"/>
    <lineage>
        <taxon>Bacteria</taxon>
        <taxon>Pseudomonadati</taxon>
        <taxon>Thermodesulfobacteriota</taxon>
        <taxon>Desulfobacteria</taxon>
        <taxon>Desulfobacterales</taxon>
        <taxon>Desulfobacteriaceae</taxon>
        <taxon>Desulfobacterium</taxon>
        <taxon>environmental samples</taxon>
    </lineage>
</organism>
<gene>
    <name evidence="4" type="ORF">PITCH_A2320003</name>
</gene>
<accession>A0A445MYE1</accession>
<feature type="domain" description="ATPase AAA-type core" evidence="3">
    <location>
        <begin position="4"/>
        <end position="46"/>
    </location>
</feature>